<dbReference type="GO" id="GO:0005829">
    <property type="term" value="C:cytosol"/>
    <property type="evidence" value="ECO:0007669"/>
    <property type="project" value="TreeGrafter"/>
</dbReference>
<keyword evidence="5" id="KW-0547">Nucleotide-binding</keyword>
<dbReference type="PANTHER" id="PTHR38761:SF1">
    <property type="entry name" value="GLUTAMATE--CYSTEINE LIGASE"/>
    <property type="match status" value="1"/>
</dbReference>
<dbReference type="GO" id="GO:0005524">
    <property type="term" value="F:ATP binding"/>
    <property type="evidence" value="ECO:0007669"/>
    <property type="project" value="UniProtKB-KW"/>
</dbReference>
<feature type="domain" description="Glutamate--cysteine ligase" evidence="10">
    <location>
        <begin position="9"/>
        <end position="240"/>
    </location>
</feature>
<organism evidence="11 12">
    <name type="scientific">Shuttleworthella satelles DSM 14600</name>
    <dbReference type="NCBI Taxonomy" id="626523"/>
    <lineage>
        <taxon>Bacteria</taxon>
        <taxon>Bacillati</taxon>
        <taxon>Bacillota</taxon>
        <taxon>Clostridia</taxon>
        <taxon>Lachnospirales</taxon>
        <taxon>Lachnospiraceae</taxon>
        <taxon>Shuttleworthella</taxon>
    </lineage>
</organism>
<dbReference type="Proteomes" id="UP000003494">
    <property type="component" value="Unassembled WGS sequence"/>
</dbReference>
<dbReference type="InterPro" id="IPR014746">
    <property type="entry name" value="Gln_synth/guanido_kin_cat_dom"/>
</dbReference>
<dbReference type="UniPathway" id="UPA00142">
    <property type="reaction ID" value="UER00209"/>
</dbReference>
<dbReference type="InterPro" id="IPR006334">
    <property type="entry name" value="Glut_cys_ligase"/>
</dbReference>
<keyword evidence="3 8" id="KW-0436">Ligase</keyword>
<proteinExistence type="inferred from homology"/>
<comment type="caution">
    <text evidence="11">The sequence shown here is derived from an EMBL/GenBank/DDBJ whole genome shotgun (WGS) entry which is preliminary data.</text>
</comment>
<reference evidence="11" key="1">
    <citation type="submission" date="2009-04" db="EMBL/GenBank/DDBJ databases">
        <authorList>
            <person name="Weinstock G."/>
            <person name="Sodergren E."/>
            <person name="Clifton S."/>
            <person name="Fulton L."/>
            <person name="Fulton B."/>
            <person name="Courtney L."/>
            <person name="Fronick C."/>
            <person name="Harrison M."/>
            <person name="Strong C."/>
            <person name="Farmer C."/>
            <person name="Delahaunty K."/>
            <person name="Markovic C."/>
            <person name="Hall O."/>
            <person name="Minx P."/>
            <person name="Tomlinson C."/>
            <person name="Mitreva M."/>
            <person name="Nelson J."/>
            <person name="Hou S."/>
            <person name="Wollam A."/>
            <person name="Pepin K.H."/>
            <person name="Johnson M."/>
            <person name="Bhonagiri V."/>
            <person name="Nash W.E."/>
            <person name="Warren W."/>
            <person name="Chinwalla A."/>
            <person name="Mardis E.R."/>
            <person name="Wilson R.K."/>
        </authorList>
    </citation>
    <scope>NUCLEOTIDE SEQUENCE [LARGE SCALE GENOMIC DNA]</scope>
    <source>
        <strain evidence="11">DSM 14600</strain>
    </source>
</reference>
<dbReference type="HOGENOM" id="CLU_020728_2_1_9"/>
<evidence type="ECO:0000256" key="5">
    <source>
        <dbReference type="ARBA" id="ARBA00022741"/>
    </source>
</evidence>
<evidence type="ECO:0000313" key="12">
    <source>
        <dbReference type="Proteomes" id="UP000003494"/>
    </source>
</evidence>
<dbReference type="GO" id="GO:0004357">
    <property type="term" value="F:glutamate-cysteine ligase activity"/>
    <property type="evidence" value="ECO:0007669"/>
    <property type="project" value="UniProtKB-EC"/>
</dbReference>
<evidence type="ECO:0000256" key="9">
    <source>
        <dbReference type="RuleBase" id="RU004391"/>
    </source>
</evidence>
<keyword evidence="6" id="KW-0067">ATP-binding</keyword>
<feature type="domain" description="Glutamate--cysteine ligase" evidence="10">
    <location>
        <begin position="243"/>
        <end position="324"/>
    </location>
</feature>
<dbReference type="Pfam" id="PF04262">
    <property type="entry name" value="Glu_cys_ligase"/>
    <property type="match status" value="2"/>
</dbReference>
<dbReference type="STRING" id="626523.GCWU000342_01887"/>
<comment type="catalytic activity">
    <reaction evidence="7 9">
        <text>L-cysteine + L-glutamate + ATP = gamma-L-glutamyl-L-cysteine + ADP + phosphate + H(+)</text>
        <dbReference type="Rhea" id="RHEA:13285"/>
        <dbReference type="ChEBI" id="CHEBI:15378"/>
        <dbReference type="ChEBI" id="CHEBI:29985"/>
        <dbReference type="ChEBI" id="CHEBI:30616"/>
        <dbReference type="ChEBI" id="CHEBI:35235"/>
        <dbReference type="ChEBI" id="CHEBI:43474"/>
        <dbReference type="ChEBI" id="CHEBI:58173"/>
        <dbReference type="ChEBI" id="CHEBI:456216"/>
        <dbReference type="EC" id="6.3.2.2"/>
    </reaction>
</comment>
<evidence type="ECO:0000256" key="3">
    <source>
        <dbReference type="ARBA" id="ARBA00022598"/>
    </source>
</evidence>
<evidence type="ECO:0000256" key="6">
    <source>
        <dbReference type="ARBA" id="ARBA00022840"/>
    </source>
</evidence>
<sequence length="418" mass="47589">MNIRQWIKPTFTQGGFGLEEENQRVTPEGFLAQTDHPFGDDPVLDRDFCESQLEIITGVHHNPRELVKALGDKRREVARFLAGQNTPELLWPFSNPPCLRSEKDIRIAQFVGEKAEKTVYRNYLAGKYGRKKQSLCGIHFNFSYPQAFLDCLREEGVSADQIYLNLAEKLLAYSWLIVALTAASPLMDASFEGGKPGEILAGIYSSYRCSDRGYWNEFEPVLDFDAIPNYLDSMNYYVETGKLYSAAELYYPVRLKPKGTNALDKLREGVNHIELRMLDINPLRDEGIDPSDLEFLTLLLLYLTARPKMDLSVMRQRRAMRNMKQAASYPLEKVSLFWTDGQMHPLPELALEILADMENVLGAHEAISRQIDKIKDPDRCYASQILDRYGEDYIGGGLARARELAGISEGDLRQKGRK</sequence>
<evidence type="ECO:0000256" key="2">
    <source>
        <dbReference type="ARBA" id="ARBA00012220"/>
    </source>
</evidence>
<evidence type="ECO:0000256" key="1">
    <source>
        <dbReference type="ARBA" id="ARBA00005006"/>
    </source>
</evidence>
<evidence type="ECO:0000256" key="8">
    <source>
        <dbReference type="RuleBase" id="RU003544"/>
    </source>
</evidence>
<comment type="pathway">
    <text evidence="1 9">Sulfur metabolism; glutathione biosynthesis; glutathione from L-cysteine and L-glutamate: step 1/2.</text>
</comment>
<dbReference type="AlphaFoldDB" id="C4GD43"/>
<dbReference type="eggNOG" id="COG2918">
    <property type="taxonomic scope" value="Bacteria"/>
</dbReference>
<dbReference type="GO" id="GO:0046872">
    <property type="term" value="F:metal ion binding"/>
    <property type="evidence" value="ECO:0007669"/>
    <property type="project" value="TreeGrafter"/>
</dbReference>
<dbReference type="SUPFAM" id="SSF55931">
    <property type="entry name" value="Glutamine synthetase/guanido kinase"/>
    <property type="match status" value="1"/>
</dbReference>
<evidence type="ECO:0000313" key="11">
    <source>
        <dbReference type="EMBL" id="EEP27893.1"/>
    </source>
</evidence>
<dbReference type="Gene3D" id="3.30.590.20">
    <property type="match status" value="1"/>
</dbReference>
<dbReference type="InterPro" id="IPR007370">
    <property type="entry name" value="Glu_cys_ligase"/>
</dbReference>
<keyword evidence="12" id="KW-1185">Reference proteome</keyword>
<dbReference type="RefSeq" id="WP_006906884.1">
    <property type="nucleotide sequence ID" value="NZ_GG665867.1"/>
</dbReference>
<keyword evidence="4 8" id="KW-0317">Glutathione biosynthesis</keyword>
<dbReference type="EMBL" id="ACIP02000004">
    <property type="protein sequence ID" value="EEP27893.1"/>
    <property type="molecule type" value="Genomic_DNA"/>
</dbReference>
<gene>
    <name evidence="11" type="ORF">GCWU000342_01887</name>
</gene>
<evidence type="ECO:0000256" key="7">
    <source>
        <dbReference type="ARBA" id="ARBA00048819"/>
    </source>
</evidence>
<accession>C4GD43</accession>
<evidence type="ECO:0000256" key="4">
    <source>
        <dbReference type="ARBA" id="ARBA00022684"/>
    </source>
</evidence>
<dbReference type="EC" id="6.3.2.2" evidence="2 9"/>
<name>C4GD43_9FIRM</name>
<comment type="similarity">
    <text evidence="8">Belongs to the glutamate--cysteine ligase type 1 family.</text>
</comment>
<evidence type="ECO:0000259" key="10">
    <source>
        <dbReference type="Pfam" id="PF04262"/>
    </source>
</evidence>
<protein>
    <recommendedName>
        <fullName evidence="2 9">Glutamate--cysteine ligase</fullName>
        <ecNumber evidence="2 9">6.3.2.2</ecNumber>
    </recommendedName>
</protein>
<dbReference type="PANTHER" id="PTHR38761">
    <property type="entry name" value="GLUTAMATE--CYSTEINE LIGASE"/>
    <property type="match status" value="1"/>
</dbReference>
<dbReference type="GO" id="GO:0006750">
    <property type="term" value="P:glutathione biosynthetic process"/>
    <property type="evidence" value="ECO:0007669"/>
    <property type="project" value="UniProtKB-UniPathway"/>
</dbReference>